<evidence type="ECO:0000256" key="2">
    <source>
        <dbReference type="ARBA" id="ARBA00022448"/>
    </source>
</evidence>
<evidence type="ECO:0000256" key="3">
    <source>
        <dbReference type="ARBA" id="ARBA00022475"/>
    </source>
</evidence>
<name>A0A8H7C4F2_AGABI</name>
<evidence type="ECO:0000313" key="11">
    <source>
        <dbReference type="Proteomes" id="UP000629468"/>
    </source>
</evidence>
<comment type="caution">
    <text evidence="10">The sequence shown here is derived from an EMBL/GenBank/DDBJ whole genome shotgun (WGS) entry which is preliminary data.</text>
</comment>
<dbReference type="AlphaFoldDB" id="A0A8H7C4F2"/>
<evidence type="ECO:0000256" key="4">
    <source>
        <dbReference type="ARBA" id="ARBA00022692"/>
    </source>
</evidence>
<gene>
    <name evidence="10" type="ORF">Agabi119p4_9845</name>
</gene>
<keyword evidence="3" id="KW-1003">Cell membrane</keyword>
<feature type="region of interest" description="Disordered" evidence="8">
    <location>
        <begin position="206"/>
        <end position="247"/>
    </location>
</feature>
<dbReference type="PANTHER" id="PTHR33281:SF19">
    <property type="entry name" value="VOLTAGE-DEPENDENT ANION CHANNEL-FORMING PROTEIN YNEE"/>
    <property type="match status" value="1"/>
</dbReference>
<evidence type="ECO:0000256" key="7">
    <source>
        <dbReference type="ARBA" id="ARBA00023136"/>
    </source>
</evidence>
<evidence type="ECO:0000313" key="10">
    <source>
        <dbReference type="EMBL" id="KAF7761853.1"/>
    </source>
</evidence>
<dbReference type="Proteomes" id="UP000629468">
    <property type="component" value="Unassembled WGS sequence"/>
</dbReference>
<dbReference type="GO" id="GO:0005254">
    <property type="term" value="F:chloride channel activity"/>
    <property type="evidence" value="ECO:0007669"/>
    <property type="project" value="InterPro"/>
</dbReference>
<keyword evidence="6" id="KW-0406">Ion transport</keyword>
<keyword evidence="4 9" id="KW-0812">Transmembrane</keyword>
<keyword evidence="5 9" id="KW-1133">Transmembrane helix</keyword>
<feature type="transmembrane region" description="Helical" evidence="9">
    <location>
        <begin position="25"/>
        <end position="45"/>
    </location>
</feature>
<dbReference type="GO" id="GO:0005886">
    <property type="term" value="C:plasma membrane"/>
    <property type="evidence" value="ECO:0007669"/>
    <property type="project" value="UniProtKB-SubCell"/>
</dbReference>
<evidence type="ECO:0000256" key="8">
    <source>
        <dbReference type="SAM" id="MobiDB-lite"/>
    </source>
</evidence>
<dbReference type="PANTHER" id="PTHR33281">
    <property type="entry name" value="UPF0187 PROTEIN YNEE"/>
    <property type="match status" value="1"/>
</dbReference>
<feature type="transmembrane region" description="Helical" evidence="9">
    <location>
        <begin position="360"/>
        <end position="380"/>
    </location>
</feature>
<evidence type="ECO:0000256" key="9">
    <source>
        <dbReference type="SAM" id="Phobius"/>
    </source>
</evidence>
<sequence>MVAPNPLFRGGWSWKKFNATVINDIWPEVFFFTMVAVMVCLVSNLTSVNLGISNALLTVLGTVLGLVISFRTSSAYERYQDGRKMWTAIGVASKNLTQMIWIHAQSDRSGIEALQNQTDIEVAVEKKTMINLIQAFSVAVKHFLRDEPGMYYEDLYPLICFLPRHVNTHLPNEKLPLWHSHEGFEEATTQVETTQQESLNGLQIESTGKLGSWPSRGRRSRRSTFDPESVLPRVGSEHPLKPARNPPETRITDYIPLFRVFRWLGQVILRRTRSQSELGGKRLRKRGQGIDLVESHIPLEILLVLSNYSAFLMKHSLIQPAIASGITANLALLQDTLSNLERTCNTPLPFAYQAHLRMSLWLYLLFLPFQIYDLFGYITIPGTCFASFLLLGFLEIGQEIENPFNYDLNDLDLDYFCLSLQRELHQITAYNNPNPCDFLYTNLNQPFAPADRRGADELCHMGREYRYPDETSEAGMASIKRTLIHSWRDVDLKTRHIRH</sequence>
<accession>A0A8H7C4F2</accession>
<organism evidence="10 11">
    <name type="scientific">Agaricus bisporus var. burnettii</name>
    <dbReference type="NCBI Taxonomy" id="192524"/>
    <lineage>
        <taxon>Eukaryota</taxon>
        <taxon>Fungi</taxon>
        <taxon>Dikarya</taxon>
        <taxon>Basidiomycota</taxon>
        <taxon>Agaricomycotina</taxon>
        <taxon>Agaricomycetes</taxon>
        <taxon>Agaricomycetidae</taxon>
        <taxon>Agaricales</taxon>
        <taxon>Agaricineae</taxon>
        <taxon>Agaricaceae</taxon>
        <taxon>Agaricus</taxon>
    </lineage>
</organism>
<keyword evidence="7 9" id="KW-0472">Membrane</keyword>
<dbReference type="Pfam" id="PF25539">
    <property type="entry name" value="Bestrophin_2"/>
    <property type="match status" value="2"/>
</dbReference>
<evidence type="ECO:0000256" key="1">
    <source>
        <dbReference type="ARBA" id="ARBA00004651"/>
    </source>
</evidence>
<feature type="transmembrane region" description="Helical" evidence="9">
    <location>
        <begin position="51"/>
        <end position="70"/>
    </location>
</feature>
<evidence type="ECO:0000256" key="6">
    <source>
        <dbReference type="ARBA" id="ARBA00023065"/>
    </source>
</evidence>
<dbReference type="InterPro" id="IPR044669">
    <property type="entry name" value="YneE/VCCN1/2-like"/>
</dbReference>
<comment type="subcellular location">
    <subcellularLocation>
        <location evidence="1">Cell membrane</location>
        <topology evidence="1">Multi-pass membrane protein</topology>
    </subcellularLocation>
</comment>
<keyword evidence="2" id="KW-0813">Transport</keyword>
<proteinExistence type="predicted"/>
<reference evidence="10 11" key="1">
    <citation type="journal article" name="Sci. Rep.">
        <title>Telomere-to-telomere assembled and centromere annotated genomes of the two main subspecies of the button mushroom Agaricus bisporus reveal especially polymorphic chromosome ends.</title>
        <authorList>
            <person name="Sonnenberg A.S.M."/>
            <person name="Sedaghat-Telgerd N."/>
            <person name="Lavrijssen B."/>
            <person name="Ohm R.A."/>
            <person name="Hendrickx P.M."/>
            <person name="Scholtmeijer K."/>
            <person name="Baars J.J.P."/>
            <person name="van Peer A."/>
        </authorList>
    </citation>
    <scope>NUCLEOTIDE SEQUENCE [LARGE SCALE GENOMIC DNA]</scope>
    <source>
        <strain evidence="10 11">H119_p4</strain>
    </source>
</reference>
<evidence type="ECO:0000256" key="5">
    <source>
        <dbReference type="ARBA" id="ARBA00022989"/>
    </source>
</evidence>
<dbReference type="EMBL" id="JABXXO010000013">
    <property type="protein sequence ID" value="KAF7761853.1"/>
    <property type="molecule type" value="Genomic_DNA"/>
</dbReference>
<protein>
    <submittedName>
        <fullName evidence="10">Uncharacterized protein</fullName>
    </submittedName>
</protein>